<evidence type="ECO:0000313" key="2">
    <source>
        <dbReference type="EMBL" id="CAA9307985.1"/>
    </source>
</evidence>
<feature type="compositionally biased region" description="Low complexity" evidence="1">
    <location>
        <begin position="161"/>
        <end position="175"/>
    </location>
</feature>
<evidence type="ECO:0000256" key="1">
    <source>
        <dbReference type="SAM" id="MobiDB-lite"/>
    </source>
</evidence>
<organism evidence="2">
    <name type="scientific">uncultured Frankineae bacterium</name>
    <dbReference type="NCBI Taxonomy" id="437475"/>
    <lineage>
        <taxon>Bacteria</taxon>
        <taxon>Bacillati</taxon>
        <taxon>Actinomycetota</taxon>
        <taxon>Actinomycetes</taxon>
        <taxon>Frankiales</taxon>
        <taxon>environmental samples</taxon>
    </lineage>
</organism>
<protein>
    <submittedName>
        <fullName evidence="2">Uncharacterized protein</fullName>
    </submittedName>
</protein>
<feature type="region of interest" description="Disordered" evidence="1">
    <location>
        <begin position="1"/>
        <end position="81"/>
    </location>
</feature>
<feature type="region of interest" description="Disordered" evidence="1">
    <location>
        <begin position="115"/>
        <end position="186"/>
    </location>
</feature>
<feature type="non-terminal residue" evidence="2">
    <location>
        <position position="186"/>
    </location>
</feature>
<feature type="compositionally biased region" description="Low complexity" evidence="1">
    <location>
        <begin position="39"/>
        <end position="52"/>
    </location>
</feature>
<dbReference type="AlphaFoldDB" id="A0A6J4KJL4"/>
<reference evidence="2" key="1">
    <citation type="submission" date="2020-02" db="EMBL/GenBank/DDBJ databases">
        <authorList>
            <person name="Meier V. D."/>
        </authorList>
    </citation>
    <scope>NUCLEOTIDE SEQUENCE</scope>
    <source>
        <strain evidence="2">AVDCRST_MAG07</strain>
    </source>
</reference>
<gene>
    <name evidence="2" type="ORF">AVDCRST_MAG07-232</name>
</gene>
<sequence length="186" mass="19287">GRAAGAHRPPGRRQVDGGPGAGGRARPGGPGARRRLLRPPRTGRGGPVAARGGRAERRGPVRGSRRHRPPGAGGLADGVRRRARGLVAAAVPRRHRAGRAALRGAAALAVALRRAGRRPGRARVHRPGRRALDAPAVRRGRARRPARPARARRRRAGDGGAAARALAVRRPALRGSRGPGATVEGV</sequence>
<feature type="compositionally biased region" description="Basic residues" evidence="1">
    <location>
        <begin position="138"/>
        <end position="155"/>
    </location>
</feature>
<feature type="non-terminal residue" evidence="2">
    <location>
        <position position="1"/>
    </location>
</feature>
<feature type="compositionally biased region" description="Gly residues" evidence="1">
    <location>
        <begin position="17"/>
        <end position="31"/>
    </location>
</feature>
<feature type="compositionally biased region" description="Basic residues" evidence="1">
    <location>
        <begin position="115"/>
        <end position="129"/>
    </location>
</feature>
<name>A0A6J4KJL4_9ACTN</name>
<accession>A0A6J4KJL4</accession>
<proteinExistence type="predicted"/>
<dbReference type="EMBL" id="CADCUB010000017">
    <property type="protein sequence ID" value="CAA9307985.1"/>
    <property type="molecule type" value="Genomic_DNA"/>
</dbReference>